<sequence length="73" mass="8567">MFFRARHKTRQSDRDPGETNQILNSINTKLNDIDIRLFTINNHLNNLDAVKHELEANFQSLSMINEAQKQEDN</sequence>
<name>A0AA40ETT1_9PEZI</name>
<evidence type="ECO:0000313" key="2">
    <source>
        <dbReference type="EMBL" id="KAK0745312.1"/>
    </source>
</evidence>
<dbReference type="Proteomes" id="UP001172159">
    <property type="component" value="Unassembled WGS sequence"/>
</dbReference>
<protein>
    <submittedName>
        <fullName evidence="2">Uncharacterized protein</fullName>
    </submittedName>
</protein>
<reference evidence="2" key="1">
    <citation type="submission" date="2023-06" db="EMBL/GenBank/DDBJ databases">
        <title>Genome-scale phylogeny and comparative genomics of the fungal order Sordariales.</title>
        <authorList>
            <consortium name="Lawrence Berkeley National Laboratory"/>
            <person name="Hensen N."/>
            <person name="Bonometti L."/>
            <person name="Westerberg I."/>
            <person name="Brannstrom I.O."/>
            <person name="Guillou S."/>
            <person name="Cros-Aarteil S."/>
            <person name="Calhoun S."/>
            <person name="Haridas S."/>
            <person name="Kuo A."/>
            <person name="Mondo S."/>
            <person name="Pangilinan J."/>
            <person name="Riley R."/>
            <person name="Labutti K."/>
            <person name="Andreopoulos B."/>
            <person name="Lipzen A."/>
            <person name="Chen C."/>
            <person name="Yanf M."/>
            <person name="Daum C."/>
            <person name="Ng V."/>
            <person name="Clum A."/>
            <person name="Steindorff A."/>
            <person name="Ohm R."/>
            <person name="Martin F."/>
            <person name="Silar P."/>
            <person name="Natvig D."/>
            <person name="Lalanne C."/>
            <person name="Gautier V."/>
            <person name="Ament-Velasquez S.L."/>
            <person name="Kruys A."/>
            <person name="Hutchinson M.I."/>
            <person name="Powell A.J."/>
            <person name="Barry K."/>
            <person name="Miller A.N."/>
            <person name="Grigoriev I.V."/>
            <person name="Debuchy R."/>
            <person name="Gladieux P."/>
            <person name="Thoren M.H."/>
            <person name="Johannesson H."/>
        </authorList>
    </citation>
    <scope>NUCLEOTIDE SEQUENCE</scope>
    <source>
        <strain evidence="2">CBS 540.89</strain>
    </source>
</reference>
<evidence type="ECO:0000256" key="1">
    <source>
        <dbReference type="SAM" id="MobiDB-lite"/>
    </source>
</evidence>
<dbReference type="EMBL" id="JAUKTV010000002">
    <property type="protein sequence ID" value="KAK0745312.1"/>
    <property type="molecule type" value="Genomic_DNA"/>
</dbReference>
<evidence type="ECO:0000313" key="3">
    <source>
        <dbReference type="Proteomes" id="UP001172159"/>
    </source>
</evidence>
<organism evidence="2 3">
    <name type="scientific">Apiosordaria backusii</name>
    <dbReference type="NCBI Taxonomy" id="314023"/>
    <lineage>
        <taxon>Eukaryota</taxon>
        <taxon>Fungi</taxon>
        <taxon>Dikarya</taxon>
        <taxon>Ascomycota</taxon>
        <taxon>Pezizomycotina</taxon>
        <taxon>Sordariomycetes</taxon>
        <taxon>Sordariomycetidae</taxon>
        <taxon>Sordariales</taxon>
        <taxon>Lasiosphaeriaceae</taxon>
        <taxon>Apiosordaria</taxon>
    </lineage>
</organism>
<gene>
    <name evidence="2" type="ORF">B0T21DRAFT_408341</name>
</gene>
<accession>A0AA40ETT1</accession>
<keyword evidence="3" id="KW-1185">Reference proteome</keyword>
<proteinExistence type="predicted"/>
<comment type="caution">
    <text evidence="2">The sequence shown here is derived from an EMBL/GenBank/DDBJ whole genome shotgun (WGS) entry which is preliminary data.</text>
</comment>
<dbReference type="AlphaFoldDB" id="A0AA40ETT1"/>
<feature type="region of interest" description="Disordered" evidence="1">
    <location>
        <begin position="1"/>
        <end position="20"/>
    </location>
</feature>